<dbReference type="EMBL" id="UIVS01000001">
    <property type="protein sequence ID" value="SVP90274.1"/>
    <property type="molecule type" value="Genomic_DNA"/>
</dbReference>
<dbReference type="GO" id="GO:0006888">
    <property type="term" value="P:endoplasmic reticulum to Golgi vesicle-mediated transport"/>
    <property type="evidence" value="ECO:0007669"/>
    <property type="project" value="TreeGrafter"/>
</dbReference>
<sequence length="257" mass="29044">MATWFNSFVDNLSAKKPTSEQPKTSQNHPGCHIYAIVVMRHFASKEACRLSAEYDFSPLPMYISKISREVTDLVSRTCAQEAFPDQSKGVVMENNMGTFYVKATNCPPPNQLVFIAAVNNECTKYQALQFLHEAIQIYKPSGNVVRDNVGDALRHPELRSLMLKYKGKRDVLLDAQTKLDETKMIVMDTLDGLINRQGNLDELIAKSHDMTQSTAKLMRLLISTHIFIKINIIIYFNFIFDYKTILGMPEGGTVVVV</sequence>
<dbReference type="VEuPathDB" id="PiroplasmaDB:TA16720"/>
<keyword evidence="1" id="KW-1133">Transmembrane helix</keyword>
<proteinExistence type="predicted"/>
<protein>
    <recommendedName>
        <fullName evidence="4">V-SNARE coiled-coil homology domain-containing protein</fullName>
    </recommendedName>
</protein>
<evidence type="ECO:0000313" key="2">
    <source>
        <dbReference type="EMBL" id="SVP89133.1"/>
    </source>
</evidence>
<name>A0A3B0MGM8_THEAN</name>
<accession>A0A3B0MGM8</accession>
<dbReference type="GO" id="GO:0005484">
    <property type="term" value="F:SNAP receptor activity"/>
    <property type="evidence" value="ECO:0007669"/>
    <property type="project" value="TreeGrafter"/>
</dbReference>
<evidence type="ECO:0008006" key="4">
    <source>
        <dbReference type="Google" id="ProtNLM"/>
    </source>
</evidence>
<dbReference type="InterPro" id="IPR011012">
    <property type="entry name" value="Longin-like_dom_sf"/>
</dbReference>
<dbReference type="PANTHER" id="PTHR45806">
    <property type="entry name" value="SYNAPTOBREVIN HOMOLOG YKT6"/>
    <property type="match status" value="1"/>
</dbReference>
<keyword evidence="1" id="KW-0472">Membrane</keyword>
<feature type="transmembrane region" description="Helical" evidence="1">
    <location>
        <begin position="220"/>
        <end position="240"/>
    </location>
</feature>
<dbReference type="EMBL" id="UIVT01000001">
    <property type="protein sequence ID" value="SVP89133.1"/>
    <property type="molecule type" value="Genomic_DNA"/>
</dbReference>
<dbReference type="SUPFAM" id="SSF64356">
    <property type="entry name" value="SNARE-like"/>
    <property type="match status" value="1"/>
</dbReference>
<dbReference type="Gene3D" id="1.20.5.110">
    <property type="match status" value="1"/>
</dbReference>
<dbReference type="SUPFAM" id="SSF58038">
    <property type="entry name" value="SNARE fusion complex"/>
    <property type="match status" value="1"/>
</dbReference>
<evidence type="ECO:0000313" key="3">
    <source>
        <dbReference type="EMBL" id="SVP90274.1"/>
    </source>
</evidence>
<dbReference type="GO" id="GO:0005794">
    <property type="term" value="C:Golgi apparatus"/>
    <property type="evidence" value="ECO:0007669"/>
    <property type="project" value="TreeGrafter"/>
</dbReference>
<dbReference type="Gene3D" id="3.30.450.50">
    <property type="entry name" value="Longin domain"/>
    <property type="match status" value="1"/>
</dbReference>
<evidence type="ECO:0000256" key="1">
    <source>
        <dbReference type="SAM" id="Phobius"/>
    </source>
</evidence>
<dbReference type="AlphaFoldDB" id="A0A3B0MGM8"/>
<reference evidence="2" key="1">
    <citation type="submission" date="2018-07" db="EMBL/GenBank/DDBJ databases">
        <authorList>
            <person name="Quirk P.G."/>
            <person name="Krulwich T.A."/>
        </authorList>
    </citation>
    <scope>NUCLEOTIDE SEQUENCE</scope>
    <source>
        <strain evidence="2">Anand</strain>
    </source>
</reference>
<dbReference type="PANTHER" id="PTHR45806:SF1">
    <property type="entry name" value="SYNAPTOBREVIN HOMOLOG YKT6"/>
    <property type="match status" value="1"/>
</dbReference>
<keyword evidence="1" id="KW-0812">Transmembrane</keyword>
<organism evidence="2">
    <name type="scientific">Theileria annulata</name>
    <dbReference type="NCBI Taxonomy" id="5874"/>
    <lineage>
        <taxon>Eukaryota</taxon>
        <taxon>Sar</taxon>
        <taxon>Alveolata</taxon>
        <taxon>Apicomplexa</taxon>
        <taxon>Aconoidasida</taxon>
        <taxon>Piroplasmida</taxon>
        <taxon>Theileriidae</taxon>
        <taxon>Theileria</taxon>
    </lineage>
</organism>
<gene>
    <name evidence="2" type="ORF">TAT_000098500</name>
    <name evidence="3" type="ORF">TAV_000097900</name>
</gene>